<dbReference type="GeneID" id="36283408"/>
<gene>
    <name evidence="1" type="ORF">VC83_00310</name>
</gene>
<organism evidence="1">
    <name type="scientific">Pseudogymnoascus destructans</name>
    <dbReference type="NCBI Taxonomy" id="655981"/>
    <lineage>
        <taxon>Eukaryota</taxon>
        <taxon>Fungi</taxon>
        <taxon>Dikarya</taxon>
        <taxon>Ascomycota</taxon>
        <taxon>Pezizomycotina</taxon>
        <taxon>Leotiomycetes</taxon>
        <taxon>Thelebolales</taxon>
        <taxon>Thelebolaceae</taxon>
        <taxon>Pseudogymnoascus</taxon>
    </lineage>
</organism>
<sequence>MQTEQSAGINGVAPQQSGAAQAKAAAAKDVGSIDLSTTMVPCSTALSVPQRLAISIQPPEATRPGIELFPPIKVRLLQPEDMPNVWATVMLLNNGTDVTYQLGGELYQSPSDDGTFCFPGLTILNEGMYCLRILLYHMDIDSFPKGIAQVGCVDSNDIIIAPRPNFTTIFGSIGDVTTAQVSVAQPLLWQTVDANTCIDDHTGYFPNLKIHASSSVIIKERIEYPKIEYPKYMVFIPVFNFMLETANLEHGLYNFGDGLFRDEDGVWFDDGKVERAEGLDESIWLGEDGEMYRKRTDGVFNGLFVGLERRVAMVVDGDNSVICIAHNVLIELREEYNPTAWDEKDK</sequence>
<dbReference type="Proteomes" id="UP000077154">
    <property type="component" value="Unassembled WGS sequence"/>
</dbReference>
<protein>
    <recommendedName>
        <fullName evidence="2">Velvet domain-containing protein</fullName>
    </recommendedName>
</protein>
<dbReference type="VEuPathDB" id="FungiDB:GMDG_03420"/>
<accession>A0A177AM23</accession>
<reference evidence="1" key="1">
    <citation type="submission" date="2016-03" db="EMBL/GenBank/DDBJ databases">
        <title>Updated assembly of Pseudogymnoascus destructans, the fungus causing white-nose syndrome of bats.</title>
        <authorList>
            <person name="Palmer J.M."/>
            <person name="Drees K.P."/>
            <person name="Foster J.T."/>
            <person name="Lindner D.L."/>
        </authorList>
    </citation>
    <scope>NUCLEOTIDE SEQUENCE [LARGE SCALE GENOMIC DNA]</scope>
    <source>
        <strain evidence="1">20631-21</strain>
    </source>
</reference>
<name>A0A177AM23_9PEZI</name>
<dbReference type="eggNOG" id="KOG4204">
    <property type="taxonomic scope" value="Eukaryota"/>
</dbReference>
<evidence type="ECO:0008006" key="2">
    <source>
        <dbReference type="Google" id="ProtNLM"/>
    </source>
</evidence>
<proteinExistence type="predicted"/>
<dbReference type="EMBL" id="KV441386">
    <property type="protein sequence ID" value="OAF63106.1"/>
    <property type="molecule type" value="Genomic_DNA"/>
</dbReference>
<dbReference type="OrthoDB" id="3436948at2759"/>
<evidence type="ECO:0000313" key="1">
    <source>
        <dbReference type="EMBL" id="OAF63106.1"/>
    </source>
</evidence>
<dbReference type="AlphaFoldDB" id="A0A177AM23"/>
<dbReference type="RefSeq" id="XP_024328376.1">
    <property type="nucleotide sequence ID" value="XM_024464004.1"/>
</dbReference>